<keyword evidence="2 6" id="KW-0645">Protease</keyword>
<evidence type="ECO:0000259" key="5">
    <source>
        <dbReference type="PROSITE" id="PS50600"/>
    </source>
</evidence>
<dbReference type="PANTHER" id="PTHR46915">
    <property type="entry name" value="UBIQUITIN-LIKE PROTEASE 4-RELATED"/>
    <property type="match status" value="1"/>
</dbReference>
<dbReference type="KEGG" id="nta:107816932"/>
<evidence type="ECO:0000313" key="6">
    <source>
        <dbReference type="RefSeq" id="XP_016498168.1"/>
    </source>
</evidence>
<dbReference type="GO" id="GO:0016926">
    <property type="term" value="P:protein desumoylation"/>
    <property type="evidence" value="ECO:0007669"/>
    <property type="project" value="UniProtKB-ARBA"/>
</dbReference>
<dbReference type="PANTHER" id="PTHR46915:SF2">
    <property type="entry name" value="UBIQUITIN-LIKE PROTEASE 4"/>
    <property type="match status" value="1"/>
</dbReference>
<sequence length="261" mass="31329">MDEVVECRNATKIYYPSRVDPESVEICCSDMESLAPEAYLSSTIMNFYIRYLQKTKAHADVDEYHFFNTYFYKKLKEAVLSKQNEKEASFFKLRRWWKGVNIFEKAYIFLPIHEDLHWSLVIICIPDKEDQLGPILLHLDSLGLHCSKSLFGTIRKFLEQEWKFLRQGEVLTLPFSDKIWENLPRRIDENVIPVPQQRNEYDCGLFVLFFMERFMEEVHGRLKKKDFVMFGRRWFKPEEASRLRMKIHNILEEEFKNASKD</sequence>
<organism evidence="6">
    <name type="scientific">Nicotiana tabacum</name>
    <name type="common">Common tobacco</name>
    <dbReference type="NCBI Taxonomy" id="4097"/>
    <lineage>
        <taxon>Eukaryota</taxon>
        <taxon>Viridiplantae</taxon>
        <taxon>Streptophyta</taxon>
        <taxon>Embryophyta</taxon>
        <taxon>Tracheophyta</taxon>
        <taxon>Spermatophyta</taxon>
        <taxon>Magnoliopsida</taxon>
        <taxon>eudicotyledons</taxon>
        <taxon>Gunneridae</taxon>
        <taxon>Pentapetalae</taxon>
        <taxon>asterids</taxon>
        <taxon>lamiids</taxon>
        <taxon>Solanales</taxon>
        <taxon>Solanaceae</taxon>
        <taxon>Nicotianoideae</taxon>
        <taxon>Nicotianeae</taxon>
        <taxon>Nicotiana</taxon>
    </lineage>
</organism>
<name>A0A1S4CAJ9_TOBAC</name>
<dbReference type="SUPFAM" id="SSF54001">
    <property type="entry name" value="Cysteine proteinases"/>
    <property type="match status" value="1"/>
</dbReference>
<dbReference type="AlphaFoldDB" id="A0A1S4CAJ9"/>
<comment type="similarity">
    <text evidence="1">Belongs to the peptidase C48 family.</text>
</comment>
<dbReference type="GO" id="GO:0016929">
    <property type="term" value="F:deSUMOylase activity"/>
    <property type="evidence" value="ECO:0000318"/>
    <property type="project" value="GO_Central"/>
</dbReference>
<dbReference type="InterPro" id="IPR003653">
    <property type="entry name" value="Peptidase_C48_C"/>
</dbReference>
<gene>
    <name evidence="6" type="primary">LOC107816932</name>
</gene>
<dbReference type="Gene3D" id="1.10.418.20">
    <property type="match status" value="1"/>
</dbReference>
<dbReference type="Gene3D" id="3.30.310.130">
    <property type="entry name" value="Ubiquitin-related"/>
    <property type="match status" value="1"/>
</dbReference>
<dbReference type="GO" id="GO:0070139">
    <property type="term" value="F:SUMO-specific endopeptidase activity"/>
    <property type="evidence" value="ECO:0000318"/>
    <property type="project" value="GO_Central"/>
</dbReference>
<dbReference type="GO" id="GO:0005634">
    <property type="term" value="C:nucleus"/>
    <property type="evidence" value="ECO:0000318"/>
    <property type="project" value="GO_Central"/>
</dbReference>
<accession>A0A1S4CAJ9</accession>
<dbReference type="GO" id="GO:0006508">
    <property type="term" value="P:proteolysis"/>
    <property type="evidence" value="ECO:0007669"/>
    <property type="project" value="UniProtKB-KW"/>
</dbReference>
<keyword evidence="4" id="KW-0788">Thiol protease</keyword>
<dbReference type="STRING" id="4097.A0A1S4CAJ9"/>
<proteinExistence type="inferred from homology"/>
<evidence type="ECO:0000256" key="3">
    <source>
        <dbReference type="ARBA" id="ARBA00022801"/>
    </source>
</evidence>
<dbReference type="RefSeq" id="XP_016498168.1">
    <property type="nucleotide sequence ID" value="XM_016642682.1"/>
</dbReference>
<dbReference type="Pfam" id="PF02902">
    <property type="entry name" value="Peptidase_C48"/>
    <property type="match status" value="1"/>
</dbReference>
<feature type="domain" description="Ubiquitin-like protease family profile" evidence="5">
    <location>
        <begin position="24"/>
        <end position="214"/>
    </location>
</feature>
<keyword evidence="3" id="KW-0378">Hydrolase</keyword>
<dbReference type="InterPro" id="IPR038765">
    <property type="entry name" value="Papain-like_cys_pep_sf"/>
</dbReference>
<reference evidence="6" key="1">
    <citation type="submission" date="2025-08" db="UniProtKB">
        <authorList>
            <consortium name="RefSeq"/>
        </authorList>
    </citation>
    <scope>IDENTIFICATION</scope>
</reference>
<evidence type="ECO:0000256" key="4">
    <source>
        <dbReference type="ARBA" id="ARBA00022807"/>
    </source>
</evidence>
<protein>
    <submittedName>
        <fullName evidence="6">Ubiquitin-like-specific protease 1D</fullName>
    </submittedName>
</protein>
<dbReference type="PROSITE" id="PS50600">
    <property type="entry name" value="ULP_PROTEASE"/>
    <property type="match status" value="1"/>
</dbReference>
<dbReference type="OrthoDB" id="442460at2759"/>
<dbReference type="PaxDb" id="4097-A0A1S4CAJ9"/>
<dbReference type="OMA" id="SYLQVEW"/>
<evidence type="ECO:0000256" key="1">
    <source>
        <dbReference type="ARBA" id="ARBA00005234"/>
    </source>
</evidence>
<evidence type="ECO:0000256" key="2">
    <source>
        <dbReference type="ARBA" id="ARBA00022670"/>
    </source>
</evidence>